<dbReference type="InterPro" id="IPR001763">
    <property type="entry name" value="Rhodanese-like_dom"/>
</dbReference>
<dbReference type="GO" id="GO:0016301">
    <property type="term" value="F:kinase activity"/>
    <property type="evidence" value="ECO:0007669"/>
    <property type="project" value="UniProtKB-KW"/>
</dbReference>
<dbReference type="OrthoDB" id="426001at2759"/>
<keyword evidence="3 9" id="KW-0378">Hydrolase</keyword>
<organism evidence="9 10">
    <name type="scientific">Mytilus galloprovincialis</name>
    <name type="common">Mediterranean mussel</name>
    <dbReference type="NCBI Taxonomy" id="29158"/>
    <lineage>
        <taxon>Eukaryota</taxon>
        <taxon>Metazoa</taxon>
        <taxon>Spiralia</taxon>
        <taxon>Lophotrochozoa</taxon>
        <taxon>Mollusca</taxon>
        <taxon>Bivalvia</taxon>
        <taxon>Autobranchia</taxon>
        <taxon>Pteriomorphia</taxon>
        <taxon>Mytilida</taxon>
        <taxon>Mytiloidea</taxon>
        <taxon>Mytilidae</taxon>
        <taxon>Mytilinae</taxon>
        <taxon>Mytilus</taxon>
    </lineage>
</organism>
<evidence type="ECO:0000259" key="7">
    <source>
        <dbReference type="PROSITE" id="PS50056"/>
    </source>
</evidence>
<dbReference type="PANTHER" id="PTHR10159:SF533">
    <property type="entry name" value="TYROSINE-PROTEIN PHOSPHATASE VHP-1"/>
    <property type="match status" value="1"/>
</dbReference>
<feature type="region of interest" description="Disordered" evidence="5">
    <location>
        <begin position="1132"/>
        <end position="1158"/>
    </location>
</feature>
<dbReference type="CDD" id="cd01446">
    <property type="entry name" value="DSP_MapKP"/>
    <property type="match status" value="1"/>
</dbReference>
<dbReference type="Pfam" id="PF00782">
    <property type="entry name" value="DSPc"/>
    <property type="match status" value="1"/>
</dbReference>
<feature type="domain" description="Rhodanese" evidence="8">
    <location>
        <begin position="28"/>
        <end position="143"/>
    </location>
</feature>
<keyword evidence="9" id="KW-0418">Kinase</keyword>
<dbReference type="PROSITE" id="PS50056">
    <property type="entry name" value="TYR_PHOSPHATASE_2"/>
    <property type="match status" value="1"/>
</dbReference>
<dbReference type="PANTHER" id="PTHR10159">
    <property type="entry name" value="DUAL SPECIFICITY PROTEIN PHOSPHATASE"/>
    <property type="match status" value="1"/>
</dbReference>
<dbReference type="InterPro" id="IPR000387">
    <property type="entry name" value="Tyr_Pase_dom"/>
</dbReference>
<dbReference type="FunFam" id="3.40.250.10:FF:000020">
    <property type="entry name" value="Dual specificity protein phosphatase 8"/>
    <property type="match status" value="1"/>
</dbReference>
<dbReference type="Gene3D" id="3.40.250.10">
    <property type="entry name" value="Rhodanese-like domain"/>
    <property type="match status" value="1"/>
</dbReference>
<feature type="region of interest" description="Disordered" evidence="5">
    <location>
        <begin position="678"/>
        <end position="699"/>
    </location>
</feature>
<dbReference type="SMART" id="SM00450">
    <property type="entry name" value="RHOD"/>
    <property type="match status" value="1"/>
</dbReference>
<dbReference type="InterPro" id="IPR008343">
    <property type="entry name" value="MKP"/>
</dbReference>
<protein>
    <recommendedName>
        <fullName evidence="2">protein-tyrosine-phosphatase</fullName>
        <ecNumber evidence="2">3.1.3.48</ecNumber>
    </recommendedName>
</protein>
<sequence>MACLTDKYIEGEWMYIESIHLAELLKKGLEKVLLIDSRSFLEYNTSRIQQSVNVCCSKLTKHRLQQDKISIKELMAQLCHIEIEDYSDIVVYDQCTSDVTHLTEDNFLVILLRKLKMNKVFKSVALLTGGYLTFSAMQPKLCESKSERCKALTFLSQPCLPVSNVGPTHILPFLYLGSYRDAISQDTIQVSYLLTLYLGSYRDAISQDTIQVNDISYILNVSTTCPQPPFIQEGHFFRIPVNDNYSAKMLPFFDEAFQFIDKIRESNGCVLIHCLAGISRSPTLAIAYIMKHLKMSSDDAYRYVKDKRPTISPNFNFLGQLLEFEKQVKHGIDQHDGQSFDNKPNSIAMDLQNSPSSPRLSKPFLYGSLQDSFSNQLNDSLSKNLLRDGDTWADYTPINVMWDNAKDFTKSKTEGNKEKMNFNDHSSKSEVYSILEKPNFLGNDYLEIKKESVTLLSSSPKSSTMSKPPVSVLSGTERLMDTILHKDIKLESSEHSVCTPYSLESPHQHVAVSLTERSSPHSLNGLMGAELSHHSQRGPVFTESPHISIKRSIALELTQNPPSQPSFSNSVIESSSMVSQPSFSDSVIESFTIKPSSLSVSQQFSYESPQHSIDQLHNQEVLHPPFNQPCIPQSSYLSSSQTQELPYHSDSQQIIQGLTQYSGSPPVLVSSSTNFFQEMEKSEDNSENPTRKSSYIIPGNTSKSNFTTKVSSKRFSLALSPCMPDVVKTRENITDYTLYERNCNLKSVISKDFSTPNMITSSSTSQNEEHLSSVNMSFNSKETNIKESPTLCSTSSVFSNETFSPITGFVTSEPCVTTTVQSGINRPKKPLFSLALSKMSSANSGPSPSKEKRARENENNTNLSSFSKVESYNQIQKKDQSVNVSKQNNDSRLRLLENYIIPNKKKCTSENISPSSAMAGLNFSETLMDKHQNSPKILDTSNIVPCFSNLYSSSRTENMSSSCVIHAERPDMILVYPPDSNLSSTPGTSSTCSSHVVKRSYEKRIKHTMERPNSIAFSKYPTFDLGDDCQDSDSLNSTSQDDTSTTYILKNNKRSKQSDKGFCSGHFSEKEIYKQISAAMGSAVLQTKVYESNRKACSLDDMLQTEEQKSPVHCSSFNRSEVGNKDGCCTSSDTYRSDSSGSSSQNSLHGSREIVQVS</sequence>
<dbReference type="CDD" id="cd14568">
    <property type="entry name" value="DSP_MKP_classIII"/>
    <property type="match status" value="1"/>
</dbReference>
<dbReference type="Pfam" id="PF00581">
    <property type="entry name" value="Rhodanese"/>
    <property type="match status" value="1"/>
</dbReference>
<evidence type="ECO:0000259" key="8">
    <source>
        <dbReference type="PROSITE" id="PS50206"/>
    </source>
</evidence>
<evidence type="ECO:0000256" key="3">
    <source>
        <dbReference type="ARBA" id="ARBA00022801"/>
    </source>
</evidence>
<reference evidence="9" key="1">
    <citation type="submission" date="2018-11" db="EMBL/GenBank/DDBJ databases">
        <authorList>
            <person name="Alioto T."/>
            <person name="Alioto T."/>
        </authorList>
    </citation>
    <scope>NUCLEOTIDE SEQUENCE</scope>
</reference>
<evidence type="ECO:0000256" key="5">
    <source>
        <dbReference type="SAM" id="MobiDB-lite"/>
    </source>
</evidence>
<dbReference type="Gene3D" id="3.90.190.10">
    <property type="entry name" value="Protein tyrosine phosphatase superfamily"/>
    <property type="match status" value="1"/>
</dbReference>
<feature type="compositionally biased region" description="Polar residues" evidence="5">
    <location>
        <begin position="838"/>
        <end position="847"/>
    </location>
</feature>
<dbReference type="SUPFAM" id="SSF52799">
    <property type="entry name" value="(Phosphotyrosine protein) phosphatases II"/>
    <property type="match status" value="1"/>
</dbReference>
<evidence type="ECO:0000313" key="10">
    <source>
        <dbReference type="Proteomes" id="UP000596742"/>
    </source>
</evidence>
<name>A0A8B6GQ27_MYTGA</name>
<evidence type="ECO:0000259" key="6">
    <source>
        <dbReference type="PROSITE" id="PS50054"/>
    </source>
</evidence>
<accession>A0A8B6GQ27</accession>
<feature type="domain" description="Tyrosine specific protein phosphatases" evidence="7">
    <location>
        <begin position="257"/>
        <end position="311"/>
    </location>
</feature>
<dbReference type="InterPro" id="IPR016130">
    <property type="entry name" value="Tyr_Pase_AS"/>
</dbReference>
<dbReference type="GO" id="GO:0005737">
    <property type="term" value="C:cytoplasm"/>
    <property type="evidence" value="ECO:0007669"/>
    <property type="project" value="TreeGrafter"/>
</dbReference>
<dbReference type="GO" id="GO:0008330">
    <property type="term" value="F:protein tyrosine/threonine phosphatase activity"/>
    <property type="evidence" value="ECO:0007669"/>
    <property type="project" value="TreeGrafter"/>
</dbReference>
<dbReference type="PROSITE" id="PS50206">
    <property type="entry name" value="RHODANESE_3"/>
    <property type="match status" value="1"/>
</dbReference>
<feature type="compositionally biased region" description="Polar residues" evidence="5">
    <location>
        <begin position="687"/>
        <end position="699"/>
    </location>
</feature>
<dbReference type="SUPFAM" id="SSF52821">
    <property type="entry name" value="Rhodanese/Cell cycle control phosphatase"/>
    <property type="match status" value="1"/>
</dbReference>
<feature type="compositionally biased region" description="Low complexity" evidence="5">
    <location>
        <begin position="1132"/>
        <end position="1149"/>
    </location>
</feature>
<dbReference type="EC" id="3.1.3.48" evidence="2"/>
<dbReference type="EMBL" id="UYJE01008802">
    <property type="protein sequence ID" value="VDI67453.1"/>
    <property type="molecule type" value="Genomic_DNA"/>
</dbReference>
<feature type="compositionally biased region" description="Basic and acidic residues" evidence="5">
    <location>
        <begin position="849"/>
        <end position="858"/>
    </location>
</feature>
<dbReference type="PROSITE" id="PS50054">
    <property type="entry name" value="TYR_PHOSPHATASE_DUAL"/>
    <property type="match status" value="1"/>
</dbReference>
<keyword evidence="10" id="KW-1185">Reference proteome</keyword>
<dbReference type="GO" id="GO:0043409">
    <property type="term" value="P:negative regulation of MAPK cascade"/>
    <property type="evidence" value="ECO:0007669"/>
    <property type="project" value="TreeGrafter"/>
</dbReference>
<dbReference type="InterPro" id="IPR029021">
    <property type="entry name" value="Prot-tyrosine_phosphatase-like"/>
</dbReference>
<comment type="similarity">
    <text evidence="1">Belongs to the protein-tyrosine phosphatase family. Non-receptor class dual specificity subfamily.</text>
</comment>
<proteinExistence type="inferred from homology"/>
<gene>
    <name evidence="9" type="ORF">MGAL_10B036151</name>
</gene>
<dbReference type="AlphaFoldDB" id="A0A8B6GQ27"/>
<comment type="caution">
    <text evidence="9">The sequence shown here is derived from an EMBL/GenBank/DDBJ whole genome shotgun (WGS) entry which is preliminary data.</text>
</comment>
<keyword evidence="4" id="KW-0904">Protein phosphatase</keyword>
<evidence type="ECO:0000256" key="1">
    <source>
        <dbReference type="ARBA" id="ARBA00008601"/>
    </source>
</evidence>
<dbReference type="GO" id="GO:0017017">
    <property type="term" value="F:MAP kinase tyrosine/serine/threonine phosphatase activity"/>
    <property type="evidence" value="ECO:0007669"/>
    <property type="project" value="InterPro"/>
</dbReference>
<dbReference type="InterPro" id="IPR020422">
    <property type="entry name" value="TYR_PHOSPHATASE_DUAL_dom"/>
</dbReference>
<evidence type="ECO:0000313" key="9">
    <source>
        <dbReference type="EMBL" id="VDI67453.1"/>
    </source>
</evidence>
<feature type="compositionally biased region" description="Polar residues" evidence="5">
    <location>
        <begin position="859"/>
        <end position="888"/>
    </location>
</feature>
<dbReference type="GO" id="GO:0033550">
    <property type="term" value="F:MAP kinase tyrosine phosphatase activity"/>
    <property type="evidence" value="ECO:0007669"/>
    <property type="project" value="TreeGrafter"/>
</dbReference>
<dbReference type="PRINTS" id="PR01764">
    <property type="entry name" value="MAPKPHPHTASE"/>
</dbReference>
<dbReference type="InterPro" id="IPR036873">
    <property type="entry name" value="Rhodanese-like_dom_sf"/>
</dbReference>
<feature type="region of interest" description="Disordered" evidence="5">
    <location>
        <begin position="334"/>
        <end position="353"/>
    </location>
</feature>
<dbReference type="InterPro" id="IPR000340">
    <property type="entry name" value="Dual-sp_phosphatase_cat-dom"/>
</dbReference>
<evidence type="ECO:0000256" key="2">
    <source>
        <dbReference type="ARBA" id="ARBA00013064"/>
    </source>
</evidence>
<dbReference type="PROSITE" id="PS00383">
    <property type="entry name" value="TYR_PHOSPHATASE_1"/>
    <property type="match status" value="1"/>
</dbReference>
<feature type="domain" description="Tyrosine-protein phosphatase" evidence="6">
    <location>
        <begin position="166"/>
        <end position="330"/>
    </location>
</feature>
<evidence type="ECO:0000256" key="4">
    <source>
        <dbReference type="ARBA" id="ARBA00022912"/>
    </source>
</evidence>
<dbReference type="Proteomes" id="UP000596742">
    <property type="component" value="Unassembled WGS sequence"/>
</dbReference>
<feature type="region of interest" description="Disordered" evidence="5">
    <location>
        <begin position="838"/>
        <end position="888"/>
    </location>
</feature>
<keyword evidence="9" id="KW-0808">Transferase</keyword>
<dbReference type="SMART" id="SM00195">
    <property type="entry name" value="DSPc"/>
    <property type="match status" value="1"/>
</dbReference>
<feature type="compositionally biased region" description="Polar residues" evidence="5">
    <location>
        <begin position="339"/>
        <end position="353"/>
    </location>
</feature>